<dbReference type="PANTHER" id="PTHR10183:SF329">
    <property type="entry name" value="CALPAIN-3"/>
    <property type="match status" value="1"/>
</dbReference>
<comment type="similarity">
    <text evidence="1 3">Belongs to the peptidase C2 family.</text>
</comment>
<comment type="caution">
    <text evidence="5">The sequence shown here is derived from an EMBL/GenBank/DDBJ whole genome shotgun (WGS) entry which is preliminary data.</text>
</comment>
<dbReference type="EMBL" id="JAHUTI010026736">
    <property type="protein sequence ID" value="MED6240793.1"/>
    <property type="molecule type" value="Genomic_DNA"/>
</dbReference>
<feature type="domain" description="Calpain catalytic" evidence="4">
    <location>
        <begin position="35"/>
        <end position="130"/>
    </location>
</feature>
<evidence type="ECO:0000259" key="4">
    <source>
        <dbReference type="PROSITE" id="PS50203"/>
    </source>
</evidence>
<protein>
    <recommendedName>
        <fullName evidence="3">Calpain-3</fullName>
        <ecNumber evidence="3">3.4.22.54</ecNumber>
    </recommendedName>
</protein>
<gene>
    <name evidence="5" type="primary">CAPN9_2</name>
    <name evidence="5" type="ORF">ATANTOWER_028257</name>
</gene>
<dbReference type="Pfam" id="PF00648">
    <property type="entry name" value="Peptidase_C2"/>
    <property type="match status" value="1"/>
</dbReference>
<dbReference type="EC" id="3.4.22.54" evidence="3"/>
<name>A0ABU7ATB5_9TELE</name>
<evidence type="ECO:0000313" key="5">
    <source>
        <dbReference type="EMBL" id="MED6240793.1"/>
    </source>
</evidence>
<comment type="function">
    <text evidence="3">Calcium-regulated non-lysosomal thiol-protease.</text>
</comment>
<dbReference type="PANTHER" id="PTHR10183">
    <property type="entry name" value="CALPAIN"/>
    <property type="match status" value="1"/>
</dbReference>
<dbReference type="Gene3D" id="3.90.70.10">
    <property type="entry name" value="Cysteine proteinases"/>
    <property type="match status" value="1"/>
</dbReference>
<comment type="subunit">
    <text evidence="3">Homodimer.</text>
</comment>
<evidence type="ECO:0000256" key="2">
    <source>
        <dbReference type="PROSITE-ProRule" id="PRU00239"/>
    </source>
</evidence>
<comment type="subcellular location">
    <subcellularLocation>
        <location evidence="3">Cytoplasm</location>
    </subcellularLocation>
</comment>
<evidence type="ECO:0000256" key="1">
    <source>
        <dbReference type="ARBA" id="ARBA00007623"/>
    </source>
</evidence>
<keyword evidence="6" id="KW-1185">Reference proteome</keyword>
<reference evidence="5 6" key="1">
    <citation type="submission" date="2021-07" db="EMBL/GenBank/DDBJ databases">
        <authorList>
            <person name="Palmer J.M."/>
        </authorList>
    </citation>
    <scope>NUCLEOTIDE SEQUENCE [LARGE SCALE GENOMIC DNA]</scope>
    <source>
        <strain evidence="5 6">AT_MEX2019</strain>
        <tissue evidence="5">Muscle</tissue>
    </source>
</reference>
<keyword evidence="3" id="KW-0106">Calcium</keyword>
<sequence>MQRLMFPKLAADVVKKAFEIRHVSNAPRMIDLSLRLHGSYEALKGGNTLEAMEDFTGGVTEFFELSEAPADLFTIMRKALQRGSLMGSSIDVSSASELESRTEEGLVRGHAYSIIGLEEVQQKAHFNADL</sequence>
<keyword evidence="3" id="KW-0788">Thiol protease</keyword>
<dbReference type="SUPFAM" id="SSF54001">
    <property type="entry name" value="Cysteine proteinases"/>
    <property type="match status" value="1"/>
</dbReference>
<comment type="catalytic activity">
    <reaction evidence="3">
        <text>Broad endopeptidase activity.</text>
        <dbReference type="EC" id="3.4.22.54"/>
    </reaction>
</comment>
<dbReference type="InterPro" id="IPR022684">
    <property type="entry name" value="Calpain_cysteine_protease"/>
</dbReference>
<dbReference type="InterPro" id="IPR038765">
    <property type="entry name" value="Papain-like_cys_pep_sf"/>
</dbReference>
<dbReference type="Proteomes" id="UP001345963">
    <property type="component" value="Unassembled WGS sequence"/>
</dbReference>
<dbReference type="InterPro" id="IPR001300">
    <property type="entry name" value="Peptidase_C2_calpain_cat"/>
</dbReference>
<accession>A0ABU7ATB5</accession>
<keyword evidence="3" id="KW-0378">Hydrolase</keyword>
<proteinExistence type="inferred from homology"/>
<comment type="caution">
    <text evidence="2">Lacks conserved residue(s) required for the propagation of feature annotation.</text>
</comment>
<keyword evidence="3" id="KW-0479">Metal-binding</keyword>
<evidence type="ECO:0000256" key="3">
    <source>
        <dbReference type="RuleBase" id="RU367132"/>
    </source>
</evidence>
<organism evidence="5 6">
    <name type="scientific">Ataeniobius toweri</name>
    <dbReference type="NCBI Taxonomy" id="208326"/>
    <lineage>
        <taxon>Eukaryota</taxon>
        <taxon>Metazoa</taxon>
        <taxon>Chordata</taxon>
        <taxon>Craniata</taxon>
        <taxon>Vertebrata</taxon>
        <taxon>Euteleostomi</taxon>
        <taxon>Actinopterygii</taxon>
        <taxon>Neopterygii</taxon>
        <taxon>Teleostei</taxon>
        <taxon>Neoteleostei</taxon>
        <taxon>Acanthomorphata</taxon>
        <taxon>Ovalentaria</taxon>
        <taxon>Atherinomorphae</taxon>
        <taxon>Cyprinodontiformes</taxon>
        <taxon>Goodeidae</taxon>
        <taxon>Ataeniobius</taxon>
    </lineage>
</organism>
<keyword evidence="3" id="KW-0645">Protease</keyword>
<keyword evidence="3" id="KW-0963">Cytoplasm</keyword>
<dbReference type="PROSITE" id="PS50203">
    <property type="entry name" value="CALPAIN_CAT"/>
    <property type="match status" value="1"/>
</dbReference>
<evidence type="ECO:0000313" key="6">
    <source>
        <dbReference type="Proteomes" id="UP001345963"/>
    </source>
</evidence>